<accession>A0A1Y6CZY2</accession>
<feature type="transmembrane region" description="Helical" evidence="2">
    <location>
        <begin position="102"/>
        <end position="121"/>
    </location>
</feature>
<feature type="domain" description="DUF2231" evidence="3">
    <location>
        <begin position="64"/>
        <end position="201"/>
    </location>
</feature>
<dbReference type="STRING" id="1760988.SAMN02949497_3134"/>
<feature type="region of interest" description="Disordered" evidence="1">
    <location>
        <begin position="205"/>
        <end position="254"/>
    </location>
</feature>
<feature type="compositionally biased region" description="Basic and acidic residues" evidence="1">
    <location>
        <begin position="206"/>
        <end position="219"/>
    </location>
</feature>
<gene>
    <name evidence="4" type="ORF">SAMN02949497_3134</name>
</gene>
<keyword evidence="2" id="KW-0472">Membrane</keyword>
<evidence type="ECO:0000259" key="3">
    <source>
        <dbReference type="Pfam" id="PF09990"/>
    </source>
</evidence>
<name>A0A1Y6CZY2_9GAMM</name>
<evidence type="ECO:0000313" key="4">
    <source>
        <dbReference type="EMBL" id="SMF95760.1"/>
    </source>
</evidence>
<dbReference type="Pfam" id="PF09990">
    <property type="entry name" value="DUF2231"/>
    <property type="match status" value="1"/>
</dbReference>
<dbReference type="InterPro" id="IPR019251">
    <property type="entry name" value="DUF2231_TM"/>
</dbReference>
<feature type="transmembrane region" description="Helical" evidence="2">
    <location>
        <begin position="170"/>
        <end position="194"/>
    </location>
</feature>
<evidence type="ECO:0000256" key="2">
    <source>
        <dbReference type="SAM" id="Phobius"/>
    </source>
</evidence>
<protein>
    <submittedName>
        <fullName evidence="4">Uncharacterized membrane protein</fullName>
    </submittedName>
</protein>
<proteinExistence type="predicted"/>
<reference evidence="4 5" key="1">
    <citation type="submission" date="2016-12" db="EMBL/GenBank/DDBJ databases">
        <authorList>
            <person name="Song W.-J."/>
            <person name="Kurnit D.M."/>
        </authorList>
    </citation>
    <scope>NUCLEOTIDE SEQUENCE [LARGE SCALE GENOMIC DNA]</scope>
    <source>
        <strain evidence="4 5">175</strain>
    </source>
</reference>
<organism evidence="4 5">
    <name type="scientific">Methylomagnum ishizawai</name>
    <dbReference type="NCBI Taxonomy" id="1760988"/>
    <lineage>
        <taxon>Bacteria</taxon>
        <taxon>Pseudomonadati</taxon>
        <taxon>Pseudomonadota</taxon>
        <taxon>Gammaproteobacteria</taxon>
        <taxon>Methylococcales</taxon>
        <taxon>Methylococcaceae</taxon>
        <taxon>Methylomagnum</taxon>
    </lineage>
</organism>
<dbReference type="AlphaFoldDB" id="A0A1Y6CZY2"/>
<dbReference type="OrthoDB" id="5574313at2"/>
<keyword evidence="5" id="KW-1185">Reference proteome</keyword>
<dbReference type="RefSeq" id="WP_085214249.1">
    <property type="nucleotide sequence ID" value="NZ_FXAM01000001.1"/>
</dbReference>
<keyword evidence="2" id="KW-0812">Transmembrane</keyword>
<feature type="transmembrane region" description="Helical" evidence="2">
    <location>
        <begin position="70"/>
        <end position="90"/>
    </location>
</feature>
<dbReference type="EMBL" id="FXAM01000001">
    <property type="protein sequence ID" value="SMF95760.1"/>
    <property type="molecule type" value="Genomic_DNA"/>
</dbReference>
<sequence>MLIDFSMPGGMGLPGVHGGGDGGAGLVGVLDGVLTAITDFLDGKSGGSGGGPDGPLAGILALGANIHPMVVHFPIAFIVAFFLLEIAGVAMQRQVWRQWASGMLYCGAIGAVLAVAAGLVAEDRVPHGAAVHEIMEWHERLGITVAVLTVGMAIWRAVAKENLAGMAQALHFFLAGLIVTCLVFGTDLGGLMVYQYGVGVKGLQSADEHHHHEGGKDEAAAGSTAAPEPVIAAPQAATASPSVSVVPPVAPTQGIAPEQTADEHRHPHHHHHH</sequence>
<evidence type="ECO:0000256" key="1">
    <source>
        <dbReference type="SAM" id="MobiDB-lite"/>
    </source>
</evidence>
<feature type="transmembrane region" description="Helical" evidence="2">
    <location>
        <begin position="141"/>
        <end position="158"/>
    </location>
</feature>
<dbReference type="Proteomes" id="UP000192923">
    <property type="component" value="Unassembled WGS sequence"/>
</dbReference>
<keyword evidence="2" id="KW-1133">Transmembrane helix</keyword>
<evidence type="ECO:0000313" key="5">
    <source>
        <dbReference type="Proteomes" id="UP000192923"/>
    </source>
</evidence>
<feature type="compositionally biased region" description="Low complexity" evidence="1">
    <location>
        <begin position="229"/>
        <end position="247"/>
    </location>
</feature>